<dbReference type="Pfam" id="PF06445">
    <property type="entry name" value="GyrI-like"/>
    <property type="match status" value="1"/>
</dbReference>
<evidence type="ECO:0000313" key="3">
    <source>
        <dbReference type="Proteomes" id="UP001500067"/>
    </source>
</evidence>
<protein>
    <submittedName>
        <fullName evidence="2">GyrI-like domain-containing protein</fullName>
    </submittedName>
</protein>
<proteinExistence type="predicted"/>
<dbReference type="RefSeq" id="WP_345079978.1">
    <property type="nucleotide sequence ID" value="NZ_BAABFA010000008.1"/>
</dbReference>
<organism evidence="2 3">
    <name type="scientific">Nemorincola caseinilytica</name>
    <dbReference type="NCBI Taxonomy" id="2054315"/>
    <lineage>
        <taxon>Bacteria</taxon>
        <taxon>Pseudomonadati</taxon>
        <taxon>Bacteroidota</taxon>
        <taxon>Chitinophagia</taxon>
        <taxon>Chitinophagales</taxon>
        <taxon>Chitinophagaceae</taxon>
        <taxon>Nemorincola</taxon>
    </lineage>
</organism>
<evidence type="ECO:0000259" key="1">
    <source>
        <dbReference type="Pfam" id="PF06445"/>
    </source>
</evidence>
<keyword evidence="3" id="KW-1185">Reference proteome</keyword>
<dbReference type="Gene3D" id="3.20.80.10">
    <property type="entry name" value="Regulatory factor, effector binding domain"/>
    <property type="match status" value="1"/>
</dbReference>
<feature type="domain" description="GyrI-like small molecule binding" evidence="1">
    <location>
        <begin position="28"/>
        <end position="199"/>
    </location>
</feature>
<reference evidence="3" key="1">
    <citation type="journal article" date="2019" name="Int. J. Syst. Evol. Microbiol.">
        <title>The Global Catalogue of Microorganisms (GCM) 10K type strain sequencing project: providing services to taxonomists for standard genome sequencing and annotation.</title>
        <authorList>
            <consortium name="The Broad Institute Genomics Platform"/>
            <consortium name="The Broad Institute Genome Sequencing Center for Infectious Disease"/>
            <person name="Wu L."/>
            <person name="Ma J."/>
        </authorList>
    </citation>
    <scope>NUCLEOTIDE SEQUENCE [LARGE SCALE GENOMIC DNA]</scope>
    <source>
        <strain evidence="3">JCM 32105</strain>
    </source>
</reference>
<dbReference type="InterPro" id="IPR029442">
    <property type="entry name" value="GyrI-like"/>
</dbReference>
<comment type="caution">
    <text evidence="2">The sequence shown here is derived from an EMBL/GenBank/DDBJ whole genome shotgun (WGS) entry which is preliminary data.</text>
</comment>
<name>A0ABP8NCZ3_9BACT</name>
<dbReference type="EMBL" id="BAABFA010000008">
    <property type="protein sequence ID" value="GAA4463389.1"/>
    <property type="molecule type" value="Genomic_DNA"/>
</dbReference>
<gene>
    <name evidence="2" type="ORF">GCM10023093_11730</name>
</gene>
<evidence type="ECO:0000313" key="2">
    <source>
        <dbReference type="EMBL" id="GAA4463389.1"/>
    </source>
</evidence>
<accession>A0ABP8NCZ3</accession>
<dbReference type="InterPro" id="IPR011256">
    <property type="entry name" value="Reg_factor_effector_dom_sf"/>
</dbReference>
<sequence length="206" mass="23340">MKQDLTKTYKAYYTAPKEPAIAMMDTAHYISIAGQGDPSGPGFAASVTALYSTAYTIKFMCKEMGSDFTVPKLEGQWWYDEELYKGLGITDAPTKIPREEWSYRLLIRMPEQVTGEMIATAKDTALRKKGVELVKDVLPFTIEATKVVHMMHIGPFSTEPVSLQKMMALIEKEGLQRNGLHHEIYLSDMRKTEPAKLRTILREPMK</sequence>
<dbReference type="Proteomes" id="UP001500067">
    <property type="component" value="Unassembled WGS sequence"/>
</dbReference>
<dbReference type="SUPFAM" id="SSF55136">
    <property type="entry name" value="Probable bacterial effector-binding domain"/>
    <property type="match status" value="1"/>
</dbReference>